<comment type="caution">
    <text evidence="5">The sequence shown here is derived from an EMBL/GenBank/DDBJ whole genome shotgun (WGS) entry which is preliminary data.</text>
</comment>
<dbReference type="AlphaFoldDB" id="A0A1V4A1D3"/>
<name>A0A1V4A1D3_9ACTN</name>
<feature type="domain" description="Nitroreductase" evidence="4">
    <location>
        <begin position="15"/>
        <end position="68"/>
    </location>
</feature>
<keyword evidence="1" id="KW-0285">Flavoprotein</keyword>
<gene>
    <name evidence="5" type="ORF">B1H18_31350</name>
</gene>
<keyword evidence="3" id="KW-0560">Oxidoreductase</keyword>
<evidence type="ECO:0000313" key="5">
    <source>
        <dbReference type="EMBL" id="OON72087.1"/>
    </source>
</evidence>
<dbReference type="PANTHER" id="PTHR23026">
    <property type="entry name" value="NADPH NITROREDUCTASE"/>
    <property type="match status" value="1"/>
</dbReference>
<protein>
    <recommendedName>
        <fullName evidence="4">Nitroreductase domain-containing protein</fullName>
    </recommendedName>
</protein>
<evidence type="ECO:0000313" key="6">
    <source>
        <dbReference type="Proteomes" id="UP000190539"/>
    </source>
</evidence>
<organism evidence="5 6">
    <name type="scientific">Streptomyces tsukubensis</name>
    <dbReference type="NCBI Taxonomy" id="83656"/>
    <lineage>
        <taxon>Bacteria</taxon>
        <taxon>Bacillati</taxon>
        <taxon>Actinomycetota</taxon>
        <taxon>Actinomycetes</taxon>
        <taxon>Kitasatosporales</taxon>
        <taxon>Streptomycetaceae</taxon>
        <taxon>Streptomyces</taxon>
    </lineage>
</organism>
<dbReference type="GO" id="GO:0016491">
    <property type="term" value="F:oxidoreductase activity"/>
    <property type="evidence" value="ECO:0007669"/>
    <property type="project" value="UniProtKB-KW"/>
</dbReference>
<evidence type="ECO:0000259" key="4">
    <source>
        <dbReference type="Pfam" id="PF00881"/>
    </source>
</evidence>
<dbReference type="InterPro" id="IPR050627">
    <property type="entry name" value="Nitroreductase/BluB"/>
</dbReference>
<dbReference type="InterPro" id="IPR029479">
    <property type="entry name" value="Nitroreductase"/>
</dbReference>
<keyword evidence="6" id="KW-1185">Reference proteome</keyword>
<keyword evidence="2" id="KW-0288">FMN</keyword>
<dbReference type="Gene3D" id="3.40.109.10">
    <property type="entry name" value="NADH Oxidase"/>
    <property type="match status" value="1"/>
</dbReference>
<reference evidence="5 6" key="1">
    <citation type="submission" date="2017-02" db="EMBL/GenBank/DDBJ databases">
        <title>Draft Genome Sequence of Streptomyces tsukubaensis F601, a Producer of the immunosuppressant tacrolimus FK506.</title>
        <authorList>
            <person name="Zong G."/>
            <person name="Zhong C."/>
            <person name="Fu J."/>
            <person name="Qin R."/>
            <person name="Cao G."/>
        </authorList>
    </citation>
    <scope>NUCLEOTIDE SEQUENCE [LARGE SCALE GENOMIC DNA]</scope>
    <source>
        <strain evidence="5 6">F601</strain>
    </source>
</reference>
<evidence type="ECO:0000256" key="2">
    <source>
        <dbReference type="ARBA" id="ARBA00022643"/>
    </source>
</evidence>
<dbReference type="PANTHER" id="PTHR23026:SF90">
    <property type="entry name" value="IODOTYROSINE DEIODINASE 1"/>
    <property type="match status" value="1"/>
</dbReference>
<evidence type="ECO:0000256" key="3">
    <source>
        <dbReference type="ARBA" id="ARBA00023002"/>
    </source>
</evidence>
<dbReference type="Proteomes" id="UP000190539">
    <property type="component" value="Unassembled WGS sequence"/>
</dbReference>
<proteinExistence type="predicted"/>
<dbReference type="InterPro" id="IPR000415">
    <property type="entry name" value="Nitroreductase-like"/>
</dbReference>
<dbReference type="SUPFAM" id="SSF55469">
    <property type="entry name" value="FMN-dependent nitroreductase-like"/>
    <property type="match status" value="1"/>
</dbReference>
<dbReference type="Pfam" id="PF00881">
    <property type="entry name" value="Nitroreductase"/>
    <property type="match status" value="2"/>
</dbReference>
<accession>A0A1V4A1D3</accession>
<dbReference type="STRING" id="83656.B1H18_31350"/>
<feature type="domain" description="Nitroreductase" evidence="4">
    <location>
        <begin position="87"/>
        <end position="154"/>
    </location>
</feature>
<dbReference type="EMBL" id="MVFC01000043">
    <property type="protein sequence ID" value="OON72087.1"/>
    <property type="molecule type" value="Genomic_DNA"/>
</dbReference>
<evidence type="ECO:0000256" key="1">
    <source>
        <dbReference type="ARBA" id="ARBA00022630"/>
    </source>
</evidence>
<sequence length="188" mass="20676">MDSPLPFSAFLDVLTSRTAVRQYTEEPVDDAMLDRLLDAMLSAPTAANKRAWAFVAVRDPAQVRRLRAFSPGMLGLPPLAVVACFDRRKVIHDAESFYDTGMLCLAMAVQNLLLAAHAAGLGGCPVSSYRSAPISRLLRLPPHLEPLLLVAIGRPAHPRQRADQLCERHEVIRHEFWNQQPSTADGTG</sequence>